<gene>
    <name evidence="1" type="ORF">QO231_24625</name>
</gene>
<comment type="caution">
    <text evidence="1">The sequence shown here is derived from an EMBL/GenBank/DDBJ whole genome shotgun (WGS) entry which is preliminary data.</text>
</comment>
<dbReference type="RefSeq" id="WP_316782515.1">
    <property type="nucleotide sequence ID" value="NZ_JASMWN010000040.1"/>
</dbReference>
<proteinExistence type="predicted"/>
<dbReference type="Proteomes" id="UP001255416">
    <property type="component" value="Unassembled WGS sequence"/>
</dbReference>
<keyword evidence="2" id="KW-1185">Reference proteome</keyword>
<protein>
    <submittedName>
        <fullName evidence="1">Uncharacterized protein</fullName>
    </submittedName>
</protein>
<dbReference type="EMBL" id="JASMWN010000040">
    <property type="protein sequence ID" value="MDU9007013.1"/>
    <property type="molecule type" value="Genomic_DNA"/>
</dbReference>
<name>A0ABU3VLE3_9RHOB</name>
<evidence type="ECO:0000313" key="1">
    <source>
        <dbReference type="EMBL" id="MDU9007013.1"/>
    </source>
</evidence>
<reference evidence="2" key="1">
    <citation type="submission" date="2023-05" db="EMBL/GenBank/DDBJ databases">
        <title>Sedimentitalea sp. nov. JM2-8.</title>
        <authorList>
            <person name="Huang J."/>
        </authorList>
    </citation>
    <scope>NUCLEOTIDE SEQUENCE [LARGE SCALE GENOMIC DNA]</scope>
    <source>
        <strain evidence="2">KHS03</strain>
    </source>
</reference>
<accession>A0ABU3VLE3</accession>
<organism evidence="1 2">
    <name type="scientific">Sedimentitalea todarodis</name>
    <dbReference type="NCBI Taxonomy" id="1631240"/>
    <lineage>
        <taxon>Bacteria</taxon>
        <taxon>Pseudomonadati</taxon>
        <taxon>Pseudomonadota</taxon>
        <taxon>Alphaproteobacteria</taxon>
        <taxon>Rhodobacterales</taxon>
        <taxon>Paracoccaceae</taxon>
        <taxon>Sedimentitalea</taxon>
    </lineage>
</organism>
<sequence>MKNVTSKVESWIKLCRFSNHELAVLHSMEDECLELIESFLFGIIVLGEVPSLETTRELSYFGNMTAILQIDITMSRPVCKTQRSGSIFCKHEKISLRSGNHMGIKFIDPRGTMMDGVPYAEILMPDGRFFLEEIGEGAANIEFYLLDEST</sequence>
<evidence type="ECO:0000313" key="2">
    <source>
        <dbReference type="Proteomes" id="UP001255416"/>
    </source>
</evidence>